<dbReference type="Proteomes" id="UP001310386">
    <property type="component" value="Unassembled WGS sequence"/>
</dbReference>
<comment type="caution">
    <text evidence="1">The sequence shown here is derived from an EMBL/GenBank/DDBJ whole genome shotgun (WGS) entry which is preliminary data.</text>
</comment>
<name>A0ABU5ZKR6_9BACL</name>
<organism evidence="1 2">
    <name type="scientific">Ferviditalea candida</name>
    <dbReference type="NCBI Taxonomy" id="3108399"/>
    <lineage>
        <taxon>Bacteria</taxon>
        <taxon>Bacillati</taxon>
        <taxon>Bacillota</taxon>
        <taxon>Bacilli</taxon>
        <taxon>Bacillales</taxon>
        <taxon>Paenibacillaceae</taxon>
        <taxon>Ferviditalea</taxon>
    </lineage>
</organism>
<reference evidence="1" key="1">
    <citation type="submission" date="2023-12" db="EMBL/GenBank/DDBJ databases">
        <title>Fervidustalea candida gen. nov., sp. nov., a novel member of the family Paenibacillaceae isolated from a geothermal area.</title>
        <authorList>
            <person name="Li W.-J."/>
            <person name="Jiao J.-Y."/>
            <person name="Chen Y."/>
        </authorList>
    </citation>
    <scope>NUCLEOTIDE SEQUENCE</scope>
    <source>
        <strain evidence="1">SYSU GA230002</strain>
    </source>
</reference>
<evidence type="ECO:0000313" key="2">
    <source>
        <dbReference type="Proteomes" id="UP001310386"/>
    </source>
</evidence>
<evidence type="ECO:0000313" key="1">
    <source>
        <dbReference type="EMBL" id="MEB3103105.1"/>
    </source>
</evidence>
<gene>
    <name evidence="1" type="ORF">VF724_15720</name>
</gene>
<sequence length="233" mass="26892">MAKYNITDDPSAIVRPENPISEMVVEIRIVGNLIEVHNPDRHDDLYDLAKGILKLSWERGRWVRKIHPTNGTVEDRAAEIGHRLLDKGFIIHIENESIREKAISGQYEQECIKWIMMRTKGEYEGWFTIEWDRGVDDFYSAARRITGSKWNKPYVVVPARHFDEVMDFAGKYGFQLSKGAQELIEKAHAERAAELIVHVPKPTKQSRTIIADKPPVLDIPQGDEIDENFRDDD</sequence>
<dbReference type="RefSeq" id="WP_371755232.1">
    <property type="nucleotide sequence ID" value="NZ_JAYJLD010000027.1"/>
</dbReference>
<accession>A0ABU5ZKR6</accession>
<proteinExistence type="predicted"/>
<keyword evidence="2" id="KW-1185">Reference proteome</keyword>
<protein>
    <submittedName>
        <fullName evidence="1">Uncharacterized protein</fullName>
    </submittedName>
</protein>
<dbReference type="EMBL" id="JAYJLD010000027">
    <property type="protein sequence ID" value="MEB3103105.1"/>
    <property type="molecule type" value="Genomic_DNA"/>
</dbReference>